<reference evidence="6 7" key="1">
    <citation type="submission" date="2020-08" db="EMBL/GenBank/DDBJ databases">
        <title>Genomic Encyclopedia of Type Strains, Phase IV (KMG-IV): sequencing the most valuable type-strain genomes for metagenomic binning, comparative biology and taxonomic classification.</title>
        <authorList>
            <person name="Goeker M."/>
        </authorList>
    </citation>
    <scope>NUCLEOTIDE SEQUENCE [LARGE SCALE GENOMIC DNA]</scope>
    <source>
        <strain evidence="6 7">DSM 19612</strain>
    </source>
</reference>
<comment type="similarity">
    <text evidence="1">Belongs to the glycosyl hydrolase 3 family.</text>
</comment>
<evidence type="ECO:0000259" key="5">
    <source>
        <dbReference type="Pfam" id="PF00933"/>
    </source>
</evidence>
<dbReference type="AlphaFoldDB" id="A0A841Q675"/>
<evidence type="ECO:0000313" key="6">
    <source>
        <dbReference type="EMBL" id="MBB6453853.1"/>
    </source>
</evidence>
<dbReference type="SUPFAM" id="SSF51445">
    <property type="entry name" value="(Trans)glycosidases"/>
    <property type="match status" value="1"/>
</dbReference>
<dbReference type="NCBIfam" id="NF003740">
    <property type="entry name" value="PRK05337.1"/>
    <property type="match status" value="1"/>
</dbReference>
<evidence type="ECO:0000256" key="2">
    <source>
        <dbReference type="ARBA" id="ARBA00022801"/>
    </source>
</evidence>
<dbReference type="PROSITE" id="PS00775">
    <property type="entry name" value="GLYCOSYL_HYDROL_F3"/>
    <property type="match status" value="1"/>
</dbReference>
<sequence length="419" mass="47023">MSRRITSIVWTAIVFVSFIGFQGMLTEEKKGEEVKEYTLEEQELDNDVIPVSKSDTIAEQLQSLSLEQKIGQLFMVGIEGQTIDSVMKQYINDYYVGGFILFKDNMESVEQTVSFINDLKKANEDQVPLFFSVDEEGGKVSRIPEQELVIAPSAQEVGEKNDPELSFQIGRMLAKEVSALGFNMNYAPVMDVNSNPENPIIGSRAYGSTPSQVVKNGIPVMQGHQYENVIPVIKHFPGHGDTSVDSHKQLPVVNKSLKQLQKIELKPFRRAIQENADAIMVAHLSIPKLDSKNPSSLSKKIMTDLLREKLHFRGVVITDDLTMKGITNDYSVSEAALQSFKAGSDILLIAHGKDNIVSSYERIQHAVKTGEISEERLNESVYRILSLKSKYKVENNLVNPVDMKEMKEDMERILSNFDS</sequence>
<dbReference type="EMBL" id="JACHGH010000006">
    <property type="protein sequence ID" value="MBB6453853.1"/>
    <property type="molecule type" value="Genomic_DNA"/>
</dbReference>
<dbReference type="InterPro" id="IPR017853">
    <property type="entry name" value="GH"/>
</dbReference>
<gene>
    <name evidence="6" type="ORF">HNQ94_002304</name>
</gene>
<keyword evidence="4" id="KW-1133">Transmembrane helix</keyword>
<accession>A0A841Q675</accession>
<evidence type="ECO:0000313" key="7">
    <source>
        <dbReference type="Proteomes" id="UP000581688"/>
    </source>
</evidence>
<proteinExistence type="inferred from homology"/>
<feature type="transmembrane region" description="Helical" evidence="4">
    <location>
        <begin position="7"/>
        <end position="25"/>
    </location>
</feature>
<dbReference type="GO" id="GO:0005975">
    <property type="term" value="P:carbohydrate metabolic process"/>
    <property type="evidence" value="ECO:0007669"/>
    <property type="project" value="InterPro"/>
</dbReference>
<evidence type="ECO:0000256" key="4">
    <source>
        <dbReference type="SAM" id="Phobius"/>
    </source>
</evidence>
<dbReference type="Proteomes" id="UP000581688">
    <property type="component" value="Unassembled WGS sequence"/>
</dbReference>
<dbReference type="PANTHER" id="PTHR30480:SF16">
    <property type="entry name" value="GLYCOSIDE HYDROLASE FAMILY 3 DOMAIN PROTEIN"/>
    <property type="match status" value="1"/>
</dbReference>
<comment type="caution">
    <text evidence="6">The sequence shown here is derived from an EMBL/GenBank/DDBJ whole genome shotgun (WGS) entry which is preliminary data.</text>
</comment>
<dbReference type="PANTHER" id="PTHR30480">
    <property type="entry name" value="BETA-HEXOSAMINIDASE-RELATED"/>
    <property type="match status" value="1"/>
</dbReference>
<evidence type="ECO:0000256" key="1">
    <source>
        <dbReference type="ARBA" id="ARBA00005336"/>
    </source>
</evidence>
<dbReference type="GO" id="GO:0009254">
    <property type="term" value="P:peptidoglycan turnover"/>
    <property type="evidence" value="ECO:0007669"/>
    <property type="project" value="TreeGrafter"/>
</dbReference>
<dbReference type="InterPro" id="IPR019800">
    <property type="entry name" value="Glyco_hydro_3_AS"/>
</dbReference>
<keyword evidence="4" id="KW-0472">Membrane</keyword>
<dbReference type="Gene3D" id="3.20.20.300">
    <property type="entry name" value="Glycoside hydrolase, family 3, N-terminal domain"/>
    <property type="match status" value="1"/>
</dbReference>
<name>A0A841Q675_9BACI</name>
<feature type="domain" description="Glycoside hydrolase family 3 N-terminal" evidence="5">
    <location>
        <begin position="66"/>
        <end position="387"/>
    </location>
</feature>
<keyword evidence="7" id="KW-1185">Reference proteome</keyword>
<keyword evidence="3 6" id="KW-0326">Glycosidase</keyword>
<dbReference type="InterPro" id="IPR036962">
    <property type="entry name" value="Glyco_hydro_3_N_sf"/>
</dbReference>
<keyword evidence="4" id="KW-0812">Transmembrane</keyword>
<evidence type="ECO:0000256" key="3">
    <source>
        <dbReference type="ARBA" id="ARBA00023295"/>
    </source>
</evidence>
<protein>
    <submittedName>
        <fullName evidence="6">Beta-N-acetylhexosaminidase</fullName>
        <ecNumber evidence="6">3.2.1.52</ecNumber>
    </submittedName>
</protein>
<dbReference type="InterPro" id="IPR050226">
    <property type="entry name" value="NagZ_Beta-hexosaminidase"/>
</dbReference>
<keyword evidence="2 6" id="KW-0378">Hydrolase</keyword>
<organism evidence="6 7">
    <name type="scientific">Salirhabdus euzebyi</name>
    <dbReference type="NCBI Taxonomy" id="394506"/>
    <lineage>
        <taxon>Bacteria</taxon>
        <taxon>Bacillati</taxon>
        <taxon>Bacillota</taxon>
        <taxon>Bacilli</taxon>
        <taxon>Bacillales</taxon>
        <taxon>Bacillaceae</taxon>
        <taxon>Salirhabdus</taxon>
    </lineage>
</organism>
<dbReference type="EC" id="3.2.1.52" evidence="6"/>
<dbReference type="Pfam" id="PF00933">
    <property type="entry name" value="Glyco_hydro_3"/>
    <property type="match status" value="1"/>
</dbReference>
<dbReference type="GO" id="GO:0004563">
    <property type="term" value="F:beta-N-acetylhexosaminidase activity"/>
    <property type="evidence" value="ECO:0007669"/>
    <property type="project" value="UniProtKB-EC"/>
</dbReference>
<dbReference type="InterPro" id="IPR001764">
    <property type="entry name" value="Glyco_hydro_3_N"/>
</dbReference>
<dbReference type="RefSeq" id="WP_174496603.1">
    <property type="nucleotide sequence ID" value="NZ_CADDWK010000008.1"/>
</dbReference>